<feature type="domain" description="Dehydrogenase E1 component" evidence="5">
    <location>
        <begin position="48"/>
        <end position="346"/>
    </location>
</feature>
<evidence type="ECO:0000256" key="4">
    <source>
        <dbReference type="ARBA" id="ARBA00048893"/>
    </source>
</evidence>
<comment type="subunit">
    <text evidence="1">Heterodimer composed of an alpha and a beta subunit.</text>
</comment>
<dbReference type="GO" id="GO:0019164">
    <property type="term" value="F:pyruvate synthase activity"/>
    <property type="evidence" value="ECO:0007669"/>
    <property type="project" value="UniProtKB-ARBA"/>
</dbReference>
<dbReference type="EMBL" id="JAAVJF010000002">
    <property type="protein sequence ID" value="NYR15525.1"/>
    <property type="molecule type" value="Genomic_DNA"/>
</dbReference>
<evidence type="ECO:0000256" key="1">
    <source>
        <dbReference type="ARBA" id="ARBA00011631"/>
    </source>
</evidence>
<dbReference type="Pfam" id="PF00676">
    <property type="entry name" value="E1_dh"/>
    <property type="match status" value="1"/>
</dbReference>
<comment type="catalytic activity">
    <reaction evidence="4">
        <text>a 2-oxocarboxylate + 2 oxidized [2Fe-2S]-[ferredoxin] + CoA = an acyl-CoA + 2 reduced [2Fe-2S]-[ferredoxin] + CO2 + H(+)</text>
        <dbReference type="Rhea" id="RHEA:42316"/>
        <dbReference type="Rhea" id="RHEA-COMP:10000"/>
        <dbReference type="Rhea" id="RHEA-COMP:10001"/>
        <dbReference type="ChEBI" id="CHEBI:15378"/>
        <dbReference type="ChEBI" id="CHEBI:16526"/>
        <dbReference type="ChEBI" id="CHEBI:33737"/>
        <dbReference type="ChEBI" id="CHEBI:33738"/>
        <dbReference type="ChEBI" id="CHEBI:35179"/>
        <dbReference type="ChEBI" id="CHEBI:57287"/>
        <dbReference type="ChEBI" id="CHEBI:58342"/>
        <dbReference type="EC" id="1.2.7.11"/>
    </reaction>
</comment>
<comment type="caution">
    <text evidence="6">The sequence shown here is derived from an EMBL/GenBank/DDBJ whole genome shotgun (WGS) entry which is preliminary data.</text>
</comment>
<dbReference type="GO" id="GO:0018491">
    <property type="term" value="F:2-oxobutyrate synthase activity"/>
    <property type="evidence" value="ECO:0007669"/>
    <property type="project" value="UniProtKB-ARBA"/>
</dbReference>
<evidence type="ECO:0000256" key="3">
    <source>
        <dbReference type="ARBA" id="ARBA00023002"/>
    </source>
</evidence>
<name>A0A7L4P978_9CREN</name>
<proteinExistence type="predicted"/>
<dbReference type="SUPFAM" id="SSF52518">
    <property type="entry name" value="Thiamin diphosphate-binding fold (THDP-binding)"/>
    <property type="match status" value="1"/>
</dbReference>
<keyword evidence="3" id="KW-0560">Oxidoreductase</keyword>
<dbReference type="GeneID" id="5055825"/>
<dbReference type="GO" id="GO:0016624">
    <property type="term" value="F:oxidoreductase activity, acting on the aldehyde or oxo group of donors, disulfide as acceptor"/>
    <property type="evidence" value="ECO:0007669"/>
    <property type="project" value="InterPro"/>
</dbReference>
<dbReference type="PANTHER" id="PTHR43380">
    <property type="entry name" value="2-OXOISOVALERATE DEHYDROGENASE SUBUNIT ALPHA, MITOCHONDRIAL"/>
    <property type="match status" value="1"/>
</dbReference>
<gene>
    <name evidence="6" type="ORF">HC235_06120</name>
</gene>
<dbReference type="InterPro" id="IPR050771">
    <property type="entry name" value="Alpha-ketoacid_DH_E1_comp"/>
</dbReference>
<dbReference type="GO" id="GO:0009083">
    <property type="term" value="P:branched-chain amino acid catabolic process"/>
    <property type="evidence" value="ECO:0007669"/>
    <property type="project" value="TreeGrafter"/>
</dbReference>
<dbReference type="Gene3D" id="3.40.50.970">
    <property type="match status" value="1"/>
</dbReference>
<evidence type="ECO:0000313" key="6">
    <source>
        <dbReference type="EMBL" id="NYR15525.1"/>
    </source>
</evidence>
<dbReference type="EC" id="1.2.7.11" evidence="2"/>
<sequence>MLEIDFNQNYKISVKEPQVLRVIEPDGTLREEAELGYKPSEGELVKLYRYMVTARVLDRHALLLHRMGKVKSTYGPHEGHEAADAGTVHVLKPEDWIAPYYRMLTALLIRGVPLQTIWAKFFAKQGDPDKGRNLTVEWGGFAKWRILSVGAPIGHQYIYAAGFAYALRYMKRDEIVAAYIGDGGTSTNGFHTGLNFAGVFKLPVVFYVYNNQYAISVPVRSQTAVTRLAIKAAAYGIEGIATDGMDLLAVLKAAHYAVSKARRGEPVLVELITYRFGPHTTADDPATRYRDPAEAEEWRRYDPIARLGAYFKKYGILTEREIKLTWEEAEAEVKVAAKEAESYPEIPKEWIVEDVYSFIPPHLREELEEL</sequence>
<dbReference type="AlphaFoldDB" id="A0A7L4P978"/>
<dbReference type="Proteomes" id="UP000554766">
    <property type="component" value="Unassembled WGS sequence"/>
</dbReference>
<dbReference type="InterPro" id="IPR001017">
    <property type="entry name" value="DH_E1"/>
</dbReference>
<evidence type="ECO:0000256" key="2">
    <source>
        <dbReference type="ARBA" id="ARBA00012691"/>
    </source>
</evidence>
<dbReference type="InterPro" id="IPR029061">
    <property type="entry name" value="THDP-binding"/>
</dbReference>
<reference evidence="6 7" key="1">
    <citation type="journal article" date="2020" name="Nat. Commun.">
        <title>The structures of two archaeal type IV pili illuminate evolutionary relationships.</title>
        <authorList>
            <person name="Wang F."/>
            <person name="Baquero D.P."/>
            <person name="Su Z."/>
            <person name="Beltran L.C."/>
            <person name="Prangishvili D."/>
            <person name="Krupovic M."/>
            <person name="Egelman E.H."/>
        </authorList>
    </citation>
    <scope>NUCLEOTIDE SEQUENCE [LARGE SCALE GENOMIC DNA]</scope>
    <source>
        <strain evidence="6 7">2GA</strain>
    </source>
</reference>
<dbReference type="PANTHER" id="PTHR43380:SF1">
    <property type="entry name" value="2-OXOISOVALERATE DEHYDROGENASE SUBUNIT ALPHA, MITOCHONDRIAL"/>
    <property type="match status" value="1"/>
</dbReference>
<dbReference type="CDD" id="cd02000">
    <property type="entry name" value="TPP_E1_PDC_ADC_BCADC"/>
    <property type="match status" value="1"/>
</dbReference>
<dbReference type="OMA" id="GMFRGVN"/>
<evidence type="ECO:0000313" key="7">
    <source>
        <dbReference type="Proteomes" id="UP000554766"/>
    </source>
</evidence>
<accession>A0A7L4P978</accession>
<protein>
    <recommendedName>
        <fullName evidence="2">2-oxoacid oxidoreductase (ferredoxin)</fullName>
        <ecNumber evidence="2">1.2.7.11</ecNumber>
    </recommendedName>
</protein>
<dbReference type="RefSeq" id="WP_011900665.1">
    <property type="nucleotide sequence ID" value="NZ_JAAVJF010000002.1"/>
</dbReference>
<organism evidence="6 7">
    <name type="scientific">Pyrobaculum arsenaticum</name>
    <dbReference type="NCBI Taxonomy" id="121277"/>
    <lineage>
        <taxon>Archaea</taxon>
        <taxon>Thermoproteota</taxon>
        <taxon>Thermoprotei</taxon>
        <taxon>Thermoproteales</taxon>
        <taxon>Thermoproteaceae</taxon>
        <taxon>Pyrobaculum</taxon>
    </lineage>
</organism>
<evidence type="ECO:0000259" key="5">
    <source>
        <dbReference type="Pfam" id="PF00676"/>
    </source>
</evidence>
<keyword evidence="7" id="KW-1185">Reference proteome</keyword>